<reference evidence="3 4" key="1">
    <citation type="journal article" date="2019" name="Environ. Microbiol.">
        <title>At the nexus of three kingdoms: the genome of the mycorrhizal fungus Gigaspora margarita provides insights into plant, endobacterial and fungal interactions.</title>
        <authorList>
            <person name="Venice F."/>
            <person name="Ghignone S."/>
            <person name="Salvioli di Fossalunga A."/>
            <person name="Amselem J."/>
            <person name="Novero M."/>
            <person name="Xianan X."/>
            <person name="Sedzielewska Toro K."/>
            <person name="Morin E."/>
            <person name="Lipzen A."/>
            <person name="Grigoriev I.V."/>
            <person name="Henrissat B."/>
            <person name="Martin F.M."/>
            <person name="Bonfante P."/>
        </authorList>
    </citation>
    <scope>NUCLEOTIDE SEQUENCE [LARGE SCALE GENOMIC DNA]</scope>
    <source>
        <strain evidence="3 4">BEG34</strain>
    </source>
</reference>
<dbReference type="Gene3D" id="1.10.510.10">
    <property type="entry name" value="Transferase(Phosphotransferase) domain 1"/>
    <property type="match status" value="1"/>
</dbReference>
<dbReference type="Pfam" id="PF07714">
    <property type="entry name" value="PK_Tyr_Ser-Thr"/>
    <property type="match status" value="1"/>
</dbReference>
<dbReference type="EMBL" id="WTPW01000168">
    <property type="protein sequence ID" value="KAF0539814.1"/>
    <property type="molecule type" value="Genomic_DNA"/>
</dbReference>
<dbReference type="GO" id="GO:0005524">
    <property type="term" value="F:ATP binding"/>
    <property type="evidence" value="ECO:0007669"/>
    <property type="project" value="UniProtKB-UniRule"/>
</dbReference>
<keyword evidence="4" id="KW-1185">Reference proteome</keyword>
<dbReference type="OrthoDB" id="6718656at2759"/>
<dbReference type="SUPFAM" id="SSF56112">
    <property type="entry name" value="Protein kinase-like (PK-like)"/>
    <property type="match status" value="1"/>
</dbReference>
<protein>
    <submittedName>
        <fullName evidence="3">Kinase-like protein</fullName>
    </submittedName>
</protein>
<dbReference type="Proteomes" id="UP000439903">
    <property type="component" value="Unassembled WGS sequence"/>
</dbReference>
<dbReference type="PANTHER" id="PTHR44329">
    <property type="entry name" value="SERINE/THREONINE-PROTEIN KINASE TNNI3K-RELATED"/>
    <property type="match status" value="1"/>
</dbReference>
<keyword evidence="3" id="KW-0418">Kinase</keyword>
<sequence length="339" mass="38367">MNKPLMSCSKKYSKWLEEELQKGNIAFYKYSLFKNVQDIGKGGFGLISSADYDSTKVALKNLYTKEATRDFVNELKQLRAINFHPNINQFYGITIDPNTENLMLVLQFANEGNLRQYLQSKWQEGTFKISLNEIINIAKKITLALMRLHENAIIHCDLHPKNILINNGEFLIADFGLARKINDSVVSSIVTSHGAPAYIDPQCHINPAKKRDEKSDVYSLGVIFWELTSGAASFESAINGVAVCVQILQGYRHDTIPGTPTNFSELYKKCWNIDPQKRPTTQEILMILDNILKETVDTEMFIINRHRRLTPILTRNGSPNLLSVGPSAQIFKEPSSRIA</sequence>
<dbReference type="PROSITE" id="PS00107">
    <property type="entry name" value="PROTEIN_KINASE_ATP"/>
    <property type="match status" value="1"/>
</dbReference>
<gene>
    <name evidence="3" type="ORF">F8M41_006756</name>
</gene>
<dbReference type="InterPro" id="IPR001245">
    <property type="entry name" value="Ser-Thr/Tyr_kinase_cat_dom"/>
</dbReference>
<keyword evidence="1" id="KW-0067">ATP-binding</keyword>
<evidence type="ECO:0000313" key="4">
    <source>
        <dbReference type="Proteomes" id="UP000439903"/>
    </source>
</evidence>
<evidence type="ECO:0000259" key="2">
    <source>
        <dbReference type="PROSITE" id="PS50011"/>
    </source>
</evidence>
<dbReference type="PRINTS" id="PR00109">
    <property type="entry name" value="TYRKINASE"/>
</dbReference>
<dbReference type="InterPro" id="IPR051681">
    <property type="entry name" value="Ser/Thr_Kinases-Pseudokinases"/>
</dbReference>
<dbReference type="PROSITE" id="PS50011">
    <property type="entry name" value="PROTEIN_KINASE_DOM"/>
    <property type="match status" value="1"/>
</dbReference>
<dbReference type="InterPro" id="IPR017441">
    <property type="entry name" value="Protein_kinase_ATP_BS"/>
</dbReference>
<dbReference type="InterPro" id="IPR011009">
    <property type="entry name" value="Kinase-like_dom_sf"/>
</dbReference>
<evidence type="ECO:0000256" key="1">
    <source>
        <dbReference type="PROSITE-ProRule" id="PRU10141"/>
    </source>
</evidence>
<comment type="caution">
    <text evidence="3">The sequence shown here is derived from an EMBL/GenBank/DDBJ whole genome shotgun (WGS) entry which is preliminary data.</text>
</comment>
<proteinExistence type="predicted"/>
<evidence type="ECO:0000313" key="3">
    <source>
        <dbReference type="EMBL" id="KAF0539814.1"/>
    </source>
</evidence>
<dbReference type="AlphaFoldDB" id="A0A8H4ERJ0"/>
<accession>A0A8H4ERJ0</accession>
<name>A0A8H4ERJ0_GIGMA</name>
<feature type="binding site" evidence="1">
    <location>
        <position position="60"/>
    </location>
    <ligand>
        <name>ATP</name>
        <dbReference type="ChEBI" id="CHEBI:30616"/>
    </ligand>
</feature>
<organism evidence="3 4">
    <name type="scientific">Gigaspora margarita</name>
    <dbReference type="NCBI Taxonomy" id="4874"/>
    <lineage>
        <taxon>Eukaryota</taxon>
        <taxon>Fungi</taxon>
        <taxon>Fungi incertae sedis</taxon>
        <taxon>Mucoromycota</taxon>
        <taxon>Glomeromycotina</taxon>
        <taxon>Glomeromycetes</taxon>
        <taxon>Diversisporales</taxon>
        <taxon>Gigasporaceae</taxon>
        <taxon>Gigaspora</taxon>
    </lineage>
</organism>
<keyword evidence="1" id="KW-0547">Nucleotide-binding</keyword>
<keyword evidence="3" id="KW-0808">Transferase</keyword>
<dbReference type="InterPro" id="IPR000719">
    <property type="entry name" value="Prot_kinase_dom"/>
</dbReference>
<dbReference type="GO" id="GO:0004674">
    <property type="term" value="F:protein serine/threonine kinase activity"/>
    <property type="evidence" value="ECO:0007669"/>
    <property type="project" value="TreeGrafter"/>
</dbReference>
<feature type="domain" description="Protein kinase" evidence="2">
    <location>
        <begin position="33"/>
        <end position="292"/>
    </location>
</feature>